<evidence type="ECO:0000259" key="7">
    <source>
        <dbReference type="Pfam" id="PF00662"/>
    </source>
</evidence>
<keyword evidence="8" id="KW-0560">Oxidoreductase</keyword>
<evidence type="ECO:0000256" key="4">
    <source>
        <dbReference type="ARBA" id="ARBA00023136"/>
    </source>
</evidence>
<accession>A0A3B0V6I2</accession>
<dbReference type="GO" id="GO:0015990">
    <property type="term" value="P:electron transport coupled proton transport"/>
    <property type="evidence" value="ECO:0007669"/>
    <property type="project" value="TreeGrafter"/>
</dbReference>
<sequence length="652" mass="71413">MADLIFTHSYLVLLFPLLSFVIISLRPVQLSPKMAGWFAIGCQGLSMLCGLSVAAAYLQTVIGQPQLYPARSLICFDLAWLNFSPTLTANMGIYLDPISVMMIVVISTISFLVSIYSVGYMKDDPGFGRFFALMALFSFSMLGLVISSNILQMFVFWELVGMSSYALIGFWYQKPSAVAASKKAFVITRFADAFFLIGIIVVSFYSQSFDFQTLNSPKTAALLNHTIMFGIVPINLLTLATILIFIGGWGKSAMFPLHIWLPDAMEGPTPVSAIIHSATMVVAGVFLTARMFPLFAASEVTLAVVQFVGAFTALFAAIIAITQKDIKRILAFSTLSQIGYMLFSLGVAKMVIVGTPHGAGINPLGYSAAMYHVFTHAFFKCMLFLGAGVIIHAVHSNDIMAMGGLKRLMPKTYWSLLTACLAIGGIFPFSGFWSKDAILLTALQSGHYIVCAVGLVTGGLTAFYIFRFFFLIFHGQARSKLHDVHETPWMTFPIMALTIPTVTAGMLEHLFVSEVTVPGLPHAPYLGHPLWLPVLASLAGIAGISLAWAFYGQGRTEAAERCRLRIAPVYQAIYNKFYIDEVYLFITHKIIFNGIAAPIKWLDRHIVDGAMNLIGEILQQGGKAVRLLQNGQLQLYLGVTTLGFIALLFLGR</sequence>
<feature type="transmembrane region" description="Helical" evidence="5">
    <location>
        <begin position="130"/>
        <end position="148"/>
    </location>
</feature>
<dbReference type="InterPro" id="IPR001516">
    <property type="entry name" value="Proton_antipo_N"/>
</dbReference>
<evidence type="ECO:0000313" key="8">
    <source>
        <dbReference type="EMBL" id="VAW39195.1"/>
    </source>
</evidence>
<gene>
    <name evidence="8" type="ORF">MNBD_DELTA04-1108</name>
</gene>
<keyword evidence="4 5" id="KW-0472">Membrane</keyword>
<feature type="transmembrane region" description="Helical" evidence="5">
    <location>
        <begin position="98"/>
        <end position="118"/>
    </location>
</feature>
<feature type="transmembrane region" description="Helical" evidence="5">
    <location>
        <begin position="633"/>
        <end position="651"/>
    </location>
</feature>
<feature type="transmembrane region" description="Helical" evidence="5">
    <location>
        <begin position="329"/>
        <end position="353"/>
    </location>
</feature>
<dbReference type="Gene3D" id="1.20.5.2700">
    <property type="match status" value="1"/>
</dbReference>
<keyword evidence="8" id="KW-0830">Ubiquinone</keyword>
<dbReference type="PANTHER" id="PTHR42829:SF2">
    <property type="entry name" value="NADH-UBIQUINONE OXIDOREDUCTASE CHAIN 5"/>
    <property type="match status" value="1"/>
</dbReference>
<dbReference type="GO" id="GO:0008137">
    <property type="term" value="F:NADH dehydrogenase (ubiquinone) activity"/>
    <property type="evidence" value="ECO:0007669"/>
    <property type="project" value="InterPro"/>
</dbReference>
<feature type="transmembrane region" description="Helical" evidence="5">
    <location>
        <begin position="491"/>
        <end position="511"/>
    </location>
</feature>
<dbReference type="InterPro" id="IPR001750">
    <property type="entry name" value="ND/Mrp_TM"/>
</dbReference>
<feature type="transmembrane region" description="Helical" evidence="5">
    <location>
        <begin position="37"/>
        <end position="58"/>
    </location>
</feature>
<feature type="domain" description="NADH-Ubiquinone oxidoreductase (complex I) chain 5 N-terminal" evidence="7">
    <location>
        <begin position="80"/>
        <end position="131"/>
    </location>
</feature>
<dbReference type="InterPro" id="IPR018393">
    <property type="entry name" value="NADHpl_OxRdtase_5_subgr"/>
</dbReference>
<name>A0A3B0V6I2_9ZZZZ</name>
<dbReference type="PANTHER" id="PTHR42829">
    <property type="entry name" value="NADH-UBIQUINONE OXIDOREDUCTASE CHAIN 5"/>
    <property type="match status" value="1"/>
</dbReference>
<evidence type="ECO:0000256" key="1">
    <source>
        <dbReference type="ARBA" id="ARBA00004141"/>
    </source>
</evidence>
<dbReference type="NCBIfam" id="NF005141">
    <property type="entry name" value="PRK06590.1"/>
    <property type="match status" value="1"/>
</dbReference>
<feature type="transmembrane region" description="Helical" evidence="5">
    <location>
        <begin position="154"/>
        <end position="172"/>
    </location>
</feature>
<keyword evidence="2 5" id="KW-0812">Transmembrane</keyword>
<evidence type="ECO:0000256" key="5">
    <source>
        <dbReference type="SAM" id="Phobius"/>
    </source>
</evidence>
<dbReference type="NCBIfam" id="TIGR01974">
    <property type="entry name" value="NDH_I_L"/>
    <property type="match status" value="1"/>
</dbReference>
<dbReference type="GO" id="GO:0016020">
    <property type="term" value="C:membrane"/>
    <property type="evidence" value="ECO:0007669"/>
    <property type="project" value="UniProtKB-SubCell"/>
</dbReference>
<feature type="transmembrane region" description="Helical" evidence="5">
    <location>
        <begin position="373"/>
        <end position="394"/>
    </location>
</feature>
<keyword evidence="3 5" id="KW-1133">Transmembrane helix</keyword>
<feature type="transmembrane region" description="Helical" evidence="5">
    <location>
        <begin position="271"/>
        <end position="292"/>
    </location>
</feature>
<dbReference type="Pfam" id="PF00662">
    <property type="entry name" value="Proton_antipo_N"/>
    <property type="match status" value="1"/>
</dbReference>
<dbReference type="EMBL" id="UOEY01000069">
    <property type="protein sequence ID" value="VAW39195.1"/>
    <property type="molecule type" value="Genomic_DNA"/>
</dbReference>
<organism evidence="8">
    <name type="scientific">hydrothermal vent metagenome</name>
    <dbReference type="NCBI Taxonomy" id="652676"/>
    <lineage>
        <taxon>unclassified sequences</taxon>
        <taxon>metagenomes</taxon>
        <taxon>ecological metagenomes</taxon>
    </lineage>
</organism>
<proteinExistence type="predicted"/>
<dbReference type="InterPro" id="IPR003945">
    <property type="entry name" value="NU5C-like"/>
</dbReference>
<feature type="domain" description="NADH:quinone oxidoreductase/Mrp antiporter transmembrane" evidence="6">
    <location>
        <begin position="147"/>
        <end position="461"/>
    </location>
</feature>
<dbReference type="GO" id="GO:0042773">
    <property type="term" value="P:ATP synthesis coupled electron transport"/>
    <property type="evidence" value="ECO:0007669"/>
    <property type="project" value="InterPro"/>
</dbReference>
<feature type="transmembrane region" description="Helical" evidence="5">
    <location>
        <begin position="446"/>
        <end position="470"/>
    </location>
</feature>
<protein>
    <submittedName>
        <fullName evidence="8">NADH-ubiquinone oxidoreductase chain L</fullName>
        <ecNumber evidence="8">1.6.5.3</ecNumber>
    </submittedName>
</protein>
<feature type="transmembrane region" description="Helical" evidence="5">
    <location>
        <begin position="304"/>
        <end position="322"/>
    </location>
</feature>
<feature type="transmembrane region" description="Helical" evidence="5">
    <location>
        <begin position="184"/>
        <end position="206"/>
    </location>
</feature>
<comment type="subcellular location">
    <subcellularLocation>
        <location evidence="1">Membrane</location>
        <topology evidence="1">Multi-pass membrane protein</topology>
    </subcellularLocation>
</comment>
<dbReference type="AlphaFoldDB" id="A0A3B0V6I2"/>
<evidence type="ECO:0000259" key="6">
    <source>
        <dbReference type="Pfam" id="PF00361"/>
    </source>
</evidence>
<feature type="transmembrane region" description="Helical" evidence="5">
    <location>
        <begin position="531"/>
        <end position="551"/>
    </location>
</feature>
<dbReference type="PRINTS" id="PR01434">
    <property type="entry name" value="NADHDHGNASE5"/>
</dbReference>
<feature type="transmembrane region" description="Helical" evidence="5">
    <location>
        <begin position="414"/>
        <end position="434"/>
    </location>
</feature>
<feature type="transmembrane region" description="Helical" evidence="5">
    <location>
        <begin position="226"/>
        <end position="250"/>
    </location>
</feature>
<evidence type="ECO:0000256" key="3">
    <source>
        <dbReference type="ARBA" id="ARBA00022989"/>
    </source>
</evidence>
<evidence type="ECO:0000256" key="2">
    <source>
        <dbReference type="ARBA" id="ARBA00022692"/>
    </source>
</evidence>
<reference evidence="8" key="1">
    <citation type="submission" date="2018-06" db="EMBL/GenBank/DDBJ databases">
        <authorList>
            <person name="Zhirakovskaya E."/>
        </authorList>
    </citation>
    <scope>NUCLEOTIDE SEQUENCE</scope>
</reference>
<dbReference type="GO" id="GO:0003954">
    <property type="term" value="F:NADH dehydrogenase activity"/>
    <property type="evidence" value="ECO:0007669"/>
    <property type="project" value="TreeGrafter"/>
</dbReference>
<feature type="transmembrane region" description="Helical" evidence="5">
    <location>
        <begin position="6"/>
        <end position="25"/>
    </location>
</feature>
<dbReference type="EC" id="1.6.5.3" evidence="8"/>
<dbReference type="Pfam" id="PF00361">
    <property type="entry name" value="Proton_antipo_M"/>
    <property type="match status" value="1"/>
</dbReference>